<dbReference type="AlphaFoldDB" id="A0AAV2VN71"/>
<organism evidence="1 2">
    <name type="scientific">Vibrio nigripulchritudo SOn1</name>
    <dbReference type="NCBI Taxonomy" id="1238450"/>
    <lineage>
        <taxon>Bacteria</taxon>
        <taxon>Pseudomonadati</taxon>
        <taxon>Pseudomonadota</taxon>
        <taxon>Gammaproteobacteria</taxon>
        <taxon>Vibrionales</taxon>
        <taxon>Vibrionaceae</taxon>
        <taxon>Vibrio</taxon>
    </lineage>
</organism>
<evidence type="ECO:0000313" key="2">
    <source>
        <dbReference type="Proteomes" id="UP000018211"/>
    </source>
</evidence>
<evidence type="ECO:0000313" key="1">
    <source>
        <dbReference type="EMBL" id="CCO46171.1"/>
    </source>
</evidence>
<dbReference type="EMBL" id="CAOF01000078">
    <property type="protein sequence ID" value="CCO46171.1"/>
    <property type="molecule type" value="Genomic_DNA"/>
</dbReference>
<sequence length="40" mass="4662">MELITSSDTSDKIVHFTLYPFSFKTFSISKTFIYQILLAQ</sequence>
<dbReference type="Proteomes" id="UP000018211">
    <property type="component" value="Unassembled WGS sequence"/>
</dbReference>
<name>A0AAV2VN71_9VIBR</name>
<protein>
    <submittedName>
        <fullName evidence="1">Uncharacterized protein</fullName>
    </submittedName>
</protein>
<accession>A0AAV2VN71</accession>
<gene>
    <name evidence="1" type="ORF">VIBNISOn1_1690016</name>
</gene>
<proteinExistence type="predicted"/>
<comment type="caution">
    <text evidence="1">The sequence shown here is derived from an EMBL/GenBank/DDBJ whole genome shotgun (WGS) entry which is preliminary data.</text>
</comment>
<reference evidence="1 2" key="1">
    <citation type="journal article" date="2013" name="ISME J.">
        <title>Comparative genomics of pathogenic lineages of Vibrio nigripulchritudo identifies virulence-associated traits.</title>
        <authorList>
            <person name="Goudenege D."/>
            <person name="Labreuche Y."/>
            <person name="Krin E."/>
            <person name="Ansquer D."/>
            <person name="Mangenot S."/>
            <person name="Calteau A."/>
            <person name="Medigue C."/>
            <person name="Mazel D."/>
            <person name="Polz M.F."/>
            <person name="Le Roux F."/>
        </authorList>
    </citation>
    <scope>NUCLEOTIDE SEQUENCE [LARGE SCALE GENOMIC DNA]</scope>
    <source>
        <strain evidence="1 2">SOn1</strain>
    </source>
</reference>